<reference evidence="2" key="1">
    <citation type="submission" date="2020-10" db="EMBL/GenBank/DDBJ databases">
        <authorList>
            <person name="Gilroy R."/>
        </authorList>
    </citation>
    <scope>NUCLEOTIDE SEQUENCE</scope>
    <source>
        <strain evidence="2">B3-1481</strain>
    </source>
</reference>
<reference evidence="2" key="2">
    <citation type="journal article" date="2021" name="PeerJ">
        <title>Extensive microbial diversity within the chicken gut microbiome revealed by metagenomics and culture.</title>
        <authorList>
            <person name="Gilroy R."/>
            <person name="Ravi A."/>
            <person name="Getino M."/>
            <person name="Pursley I."/>
            <person name="Horton D.L."/>
            <person name="Alikhan N.F."/>
            <person name="Baker D."/>
            <person name="Gharbi K."/>
            <person name="Hall N."/>
            <person name="Watson M."/>
            <person name="Adriaenssens E.M."/>
            <person name="Foster-Nyarko E."/>
            <person name="Jarju S."/>
            <person name="Secka A."/>
            <person name="Antonio M."/>
            <person name="Oren A."/>
            <person name="Chaudhuri R.R."/>
            <person name="La Ragione R."/>
            <person name="Hildebrand F."/>
            <person name="Pallen M.J."/>
        </authorList>
    </citation>
    <scope>NUCLEOTIDE SEQUENCE</scope>
    <source>
        <strain evidence="2">B3-1481</strain>
    </source>
</reference>
<keyword evidence="1" id="KW-0472">Membrane</keyword>
<dbReference type="EMBL" id="JADILW010000048">
    <property type="protein sequence ID" value="MBO8480098.1"/>
    <property type="molecule type" value="Genomic_DNA"/>
</dbReference>
<protein>
    <submittedName>
        <fullName evidence="2">Uncharacterized protein</fullName>
    </submittedName>
</protein>
<name>A0A9D9IWR4_9BACT</name>
<feature type="transmembrane region" description="Helical" evidence="1">
    <location>
        <begin position="20"/>
        <end position="39"/>
    </location>
</feature>
<keyword evidence="1" id="KW-1133">Transmembrane helix</keyword>
<feature type="transmembrane region" description="Helical" evidence="1">
    <location>
        <begin position="60"/>
        <end position="81"/>
    </location>
</feature>
<accession>A0A9D9IWR4</accession>
<keyword evidence="1" id="KW-0812">Transmembrane</keyword>
<organism evidence="2 3">
    <name type="scientific">Candidatus Cryptobacteroides avistercoris</name>
    <dbReference type="NCBI Taxonomy" id="2840758"/>
    <lineage>
        <taxon>Bacteria</taxon>
        <taxon>Pseudomonadati</taxon>
        <taxon>Bacteroidota</taxon>
        <taxon>Bacteroidia</taxon>
        <taxon>Bacteroidales</taxon>
        <taxon>Candidatus Cryptobacteroides</taxon>
    </lineage>
</organism>
<evidence type="ECO:0000313" key="3">
    <source>
        <dbReference type="Proteomes" id="UP000823769"/>
    </source>
</evidence>
<dbReference type="AlphaFoldDB" id="A0A9D9IWR4"/>
<evidence type="ECO:0000313" key="2">
    <source>
        <dbReference type="EMBL" id="MBO8480098.1"/>
    </source>
</evidence>
<comment type="caution">
    <text evidence="2">The sequence shown here is derived from an EMBL/GenBank/DDBJ whole genome shotgun (WGS) entry which is preliminary data.</text>
</comment>
<evidence type="ECO:0000256" key="1">
    <source>
        <dbReference type="SAM" id="Phobius"/>
    </source>
</evidence>
<gene>
    <name evidence="2" type="ORF">IAB76_03180</name>
</gene>
<proteinExistence type="predicted"/>
<sequence>INVSVNAHLKKEFRLTYAKLGPTEFRILGIIANTLFILVRPLREFACGFQIFGRSITLHALDLVGIFVLLLLLAIYFATIISDVRDYARIDPPKK</sequence>
<dbReference type="Proteomes" id="UP000823769">
    <property type="component" value="Unassembled WGS sequence"/>
</dbReference>
<feature type="non-terminal residue" evidence="2">
    <location>
        <position position="1"/>
    </location>
</feature>